<gene>
    <name evidence="1" type="ORF">ARV3_gp29</name>
</gene>
<organism evidence="1 2">
    <name type="scientific">Acidianus rod-shaped virus 3</name>
    <dbReference type="NCBI Taxonomy" id="2730617"/>
    <lineage>
        <taxon>Viruses</taxon>
        <taxon>Adnaviria</taxon>
        <taxon>Zilligvirae</taxon>
        <taxon>Taleaviricota</taxon>
        <taxon>Tokiviricetes</taxon>
        <taxon>Ligamenvirales</taxon>
        <taxon>Rudiviridae</taxon>
        <taxon>Hoswirudivirus</taxon>
        <taxon>Hoswirudivirus acidiani</taxon>
        <taxon>Hoswirudivirus ARV3</taxon>
    </lineage>
</organism>
<keyword evidence="1" id="KW-0808">Transferase</keyword>
<name>A0A6M3VYM8_9VIRU</name>
<protein>
    <submittedName>
        <fullName evidence="1">Putative methyltransferase</fullName>
    </submittedName>
</protein>
<proteinExistence type="predicted"/>
<dbReference type="Proteomes" id="UP000502393">
    <property type="component" value="Segment"/>
</dbReference>
<dbReference type="GO" id="GO:0008168">
    <property type="term" value="F:methyltransferase activity"/>
    <property type="evidence" value="ECO:0007669"/>
    <property type="project" value="UniProtKB-KW"/>
</dbReference>
<reference evidence="1 2" key="1">
    <citation type="journal article" date="2020" name="ISME J.">
        <title>New virus isolates from Italian hydrothermal environments underscore the biogeographic pattern in archaeal virus communities.</title>
        <authorList>
            <person name="Baquero D.P."/>
            <person name="Contursi P."/>
            <person name="Piochi M."/>
            <person name="Bartolucci S."/>
            <person name="Liu Y."/>
            <person name="Cvirkaite-Krupovic V."/>
            <person name="Prangishvili D."/>
            <person name="Krupovic M."/>
        </authorList>
    </citation>
    <scope>NUCLEOTIDE SEQUENCE [LARGE SCALE GENOMIC DNA]</scope>
    <source>
        <strain evidence="1">9</strain>
    </source>
</reference>
<evidence type="ECO:0000313" key="2">
    <source>
        <dbReference type="Proteomes" id="UP000502393"/>
    </source>
</evidence>
<sequence>MLGKYFYDLQCDYWREYPYAYGLLNPYGKTIQIVGADCGSSALYFLLRGAKYIIQYEKEQHLRDKWKEVCEKFSICQKAEMKPEWNGQYDDVNIFIMDCEGCEENLRTDELKKYEQYCIAVHDWTKNRVELLRKLQGLTFTYVTDDGKEIVLCKLR</sequence>
<evidence type="ECO:0000313" key="1">
    <source>
        <dbReference type="EMBL" id="QJF12342.1"/>
    </source>
</evidence>
<accession>A0A6M3VYM8</accession>
<keyword evidence="2" id="KW-1185">Reference proteome</keyword>
<keyword evidence="1" id="KW-0489">Methyltransferase</keyword>
<dbReference type="EMBL" id="MN876842">
    <property type="protein sequence ID" value="QJF12342.1"/>
    <property type="molecule type" value="Genomic_DNA"/>
</dbReference>
<dbReference type="GO" id="GO:0032259">
    <property type="term" value="P:methylation"/>
    <property type="evidence" value="ECO:0007669"/>
    <property type="project" value="UniProtKB-KW"/>
</dbReference>